<feature type="domain" description="AMP-binding enzyme C-terminal" evidence="4">
    <location>
        <begin position="460"/>
        <end position="545"/>
    </location>
</feature>
<name>A0A9W8HU08_9FUNG</name>
<feature type="domain" description="AMP-dependent synthetase/ligase" evidence="3">
    <location>
        <begin position="30"/>
        <end position="409"/>
    </location>
</feature>
<dbReference type="InterPro" id="IPR000873">
    <property type="entry name" value="AMP-dep_synth/lig_dom"/>
</dbReference>
<dbReference type="InterPro" id="IPR045851">
    <property type="entry name" value="AMP-bd_C_sf"/>
</dbReference>
<dbReference type="PROSITE" id="PS00455">
    <property type="entry name" value="AMP_BINDING"/>
    <property type="match status" value="1"/>
</dbReference>
<evidence type="ECO:0000313" key="5">
    <source>
        <dbReference type="EMBL" id="KAJ2802456.1"/>
    </source>
</evidence>
<dbReference type="Pfam" id="PF13193">
    <property type="entry name" value="AMP-binding_C"/>
    <property type="match status" value="1"/>
</dbReference>
<reference evidence="5" key="1">
    <citation type="submission" date="2022-07" db="EMBL/GenBank/DDBJ databases">
        <title>Phylogenomic reconstructions and comparative analyses of Kickxellomycotina fungi.</title>
        <authorList>
            <person name="Reynolds N.K."/>
            <person name="Stajich J.E."/>
            <person name="Barry K."/>
            <person name="Grigoriev I.V."/>
            <person name="Crous P."/>
            <person name="Smith M.E."/>
        </authorList>
    </citation>
    <scope>NUCLEOTIDE SEQUENCE</scope>
    <source>
        <strain evidence="5">NRRL 1565</strain>
    </source>
</reference>
<sequence length="563" mass="61525">MVFKSIVPSVEIPDVDLATFCIEGSKLNAEPSSLAYKDISTNTSITYRQLRSLCQQIGSGLVNNLGVKPGDVAAIFASNNIYYAPAFLGVVSTGAVCTTVSSAFNHSELEYQLADSNATVLFVGAKQQRVVQEALDRGILRIPTQRIVVLDGTPQNPKFLSLASLLCSMPYSRFQISDKCPAESTMAAIVYSSGTTGMPKGVMLSHRNFVAYALLGNSIFEFQKENLQAEQQTQEASSDEVLKRSIAILPFAHIYGLTSLITNSVAGGMTQYIMSDFSIDGFLQAIQDHRIQTAAVVPSIFSQMAKYDRIKYDLSSLKMLGSGAAALPGGVHKNVKDRFPLNVGNGYGMSETCSGVCLMGNYRFEPGSVGFIYPNIEAKIVDTQTGCELGTDQEGEFCVRGPTIMMGYLNRPEETRRVIDNDGFLHTGDIAVITKTNHVFITDRIKELIKYKGLQVAPAEIEGILMDHPGIADAAVIGINDRRRNTEVPHALIVPKNQHIASNTKVADELCRSVEQWITSRVADHKRLRGGVALVKTIPRNQSGKIMHRLLRTEHNAKYTSKI</sequence>
<proteinExistence type="inferred from homology"/>
<evidence type="ECO:0000259" key="3">
    <source>
        <dbReference type="Pfam" id="PF00501"/>
    </source>
</evidence>
<keyword evidence="2" id="KW-0436">Ligase</keyword>
<dbReference type="PANTHER" id="PTHR24096:SF149">
    <property type="entry name" value="AMP-BINDING DOMAIN-CONTAINING PROTEIN-RELATED"/>
    <property type="match status" value="1"/>
</dbReference>
<dbReference type="GO" id="GO:0016405">
    <property type="term" value="F:CoA-ligase activity"/>
    <property type="evidence" value="ECO:0007669"/>
    <property type="project" value="TreeGrafter"/>
</dbReference>
<comment type="similarity">
    <text evidence="1">Belongs to the ATP-dependent AMP-binding enzyme family.</text>
</comment>
<keyword evidence="6" id="KW-1185">Reference proteome</keyword>
<dbReference type="InterPro" id="IPR025110">
    <property type="entry name" value="AMP-bd_C"/>
</dbReference>
<evidence type="ECO:0000256" key="2">
    <source>
        <dbReference type="ARBA" id="ARBA00022598"/>
    </source>
</evidence>
<dbReference type="AlphaFoldDB" id="A0A9W8HU08"/>
<evidence type="ECO:0000259" key="4">
    <source>
        <dbReference type="Pfam" id="PF13193"/>
    </source>
</evidence>
<dbReference type="Pfam" id="PF00501">
    <property type="entry name" value="AMP-binding"/>
    <property type="match status" value="1"/>
</dbReference>
<accession>A0A9W8HU08</accession>
<protein>
    <submittedName>
        <fullName evidence="5">Uncharacterized protein</fullName>
    </submittedName>
</protein>
<evidence type="ECO:0000313" key="6">
    <source>
        <dbReference type="Proteomes" id="UP001140094"/>
    </source>
</evidence>
<evidence type="ECO:0000256" key="1">
    <source>
        <dbReference type="ARBA" id="ARBA00006432"/>
    </source>
</evidence>
<gene>
    <name evidence="5" type="ORF">H4R20_003271</name>
</gene>
<dbReference type="CDD" id="cd05911">
    <property type="entry name" value="Firefly_Luc_like"/>
    <property type="match status" value="1"/>
</dbReference>
<dbReference type="Gene3D" id="3.40.50.12780">
    <property type="entry name" value="N-terminal domain of ligase-like"/>
    <property type="match status" value="1"/>
</dbReference>
<dbReference type="SUPFAM" id="SSF56801">
    <property type="entry name" value="Acetyl-CoA synthetase-like"/>
    <property type="match status" value="1"/>
</dbReference>
<dbReference type="InterPro" id="IPR020845">
    <property type="entry name" value="AMP-binding_CS"/>
</dbReference>
<comment type="caution">
    <text evidence="5">The sequence shown here is derived from an EMBL/GenBank/DDBJ whole genome shotgun (WGS) entry which is preliminary data.</text>
</comment>
<dbReference type="Proteomes" id="UP001140094">
    <property type="component" value="Unassembled WGS sequence"/>
</dbReference>
<dbReference type="EMBL" id="JANBUO010000660">
    <property type="protein sequence ID" value="KAJ2802456.1"/>
    <property type="molecule type" value="Genomic_DNA"/>
</dbReference>
<dbReference type="Gene3D" id="3.30.300.30">
    <property type="match status" value="1"/>
</dbReference>
<organism evidence="5 6">
    <name type="scientific">Coemansia guatemalensis</name>
    <dbReference type="NCBI Taxonomy" id="2761395"/>
    <lineage>
        <taxon>Eukaryota</taxon>
        <taxon>Fungi</taxon>
        <taxon>Fungi incertae sedis</taxon>
        <taxon>Zoopagomycota</taxon>
        <taxon>Kickxellomycotina</taxon>
        <taxon>Kickxellomycetes</taxon>
        <taxon>Kickxellales</taxon>
        <taxon>Kickxellaceae</taxon>
        <taxon>Coemansia</taxon>
    </lineage>
</organism>
<dbReference type="InterPro" id="IPR042099">
    <property type="entry name" value="ANL_N_sf"/>
</dbReference>
<dbReference type="PANTHER" id="PTHR24096">
    <property type="entry name" value="LONG-CHAIN-FATTY-ACID--COA LIGASE"/>
    <property type="match status" value="1"/>
</dbReference>
<dbReference type="OrthoDB" id="10253115at2759"/>